<dbReference type="EMBL" id="LUGH01000288">
    <property type="protein sequence ID" value="OBZ86580.1"/>
    <property type="molecule type" value="Genomic_DNA"/>
</dbReference>
<accession>A0A1C7NC73</accession>
<dbReference type="Proteomes" id="UP000093000">
    <property type="component" value="Unassembled WGS sequence"/>
</dbReference>
<feature type="region of interest" description="Disordered" evidence="1">
    <location>
        <begin position="1"/>
        <end position="24"/>
    </location>
</feature>
<gene>
    <name evidence="2" type="ORF">A0J61_05374</name>
</gene>
<protein>
    <submittedName>
        <fullName evidence="2">Uncharacterized protein</fullName>
    </submittedName>
</protein>
<organism evidence="2 3">
    <name type="scientific">Choanephora cucurbitarum</name>
    <dbReference type="NCBI Taxonomy" id="101091"/>
    <lineage>
        <taxon>Eukaryota</taxon>
        <taxon>Fungi</taxon>
        <taxon>Fungi incertae sedis</taxon>
        <taxon>Mucoromycota</taxon>
        <taxon>Mucoromycotina</taxon>
        <taxon>Mucoromycetes</taxon>
        <taxon>Mucorales</taxon>
        <taxon>Mucorineae</taxon>
        <taxon>Choanephoraceae</taxon>
        <taxon>Choanephoroideae</taxon>
        <taxon>Choanephora</taxon>
    </lineage>
</organism>
<dbReference type="InParanoid" id="A0A1C7NC73"/>
<sequence>MSKEGQEKFVFNKQSNHPDTKPHQHRCNAHLEDFLEGILAFDLVKPFGVFLDCLRSQPGQEPPRYQPKDKQ</sequence>
<name>A0A1C7NC73_9FUNG</name>
<comment type="caution">
    <text evidence="2">The sequence shown here is derived from an EMBL/GenBank/DDBJ whole genome shotgun (WGS) entry which is preliminary data.</text>
</comment>
<evidence type="ECO:0000313" key="2">
    <source>
        <dbReference type="EMBL" id="OBZ86580.1"/>
    </source>
</evidence>
<evidence type="ECO:0000313" key="3">
    <source>
        <dbReference type="Proteomes" id="UP000093000"/>
    </source>
</evidence>
<reference evidence="2 3" key="1">
    <citation type="submission" date="2016-03" db="EMBL/GenBank/DDBJ databases">
        <title>Choanephora cucurbitarum.</title>
        <authorList>
            <person name="Min B."/>
            <person name="Park H."/>
            <person name="Park J.-H."/>
            <person name="Shin H.-D."/>
            <person name="Choi I.-G."/>
        </authorList>
    </citation>
    <scope>NUCLEOTIDE SEQUENCE [LARGE SCALE GENOMIC DNA]</scope>
    <source>
        <strain evidence="2 3">KUS-F28377</strain>
    </source>
</reference>
<evidence type="ECO:0000256" key="1">
    <source>
        <dbReference type="SAM" id="MobiDB-lite"/>
    </source>
</evidence>
<keyword evidence="3" id="KW-1185">Reference proteome</keyword>
<dbReference type="OrthoDB" id="5516192at2759"/>
<dbReference type="AlphaFoldDB" id="A0A1C7NC73"/>
<proteinExistence type="predicted"/>